<accession>A0ABZ2HY56</accession>
<dbReference type="InterPro" id="IPR036890">
    <property type="entry name" value="HATPase_C_sf"/>
</dbReference>
<dbReference type="SMART" id="SM00388">
    <property type="entry name" value="HisKA"/>
    <property type="match status" value="1"/>
</dbReference>
<sequence length="415" mass="45060">MRMNDADHAALHIELAQARASAAWYRQMFHRAPVALMLDDASTIAALVGQLRRDGVTNIEAYLDANPAFLEHALDTITLIEPNERAIALFGATDAAELMQSVRHIWPDAPDTFRRSFVALYNGASHFTEETRVRTLDGRTIDVLFSLAFAGQSELAGASLNGMLDISDRIEAETRLRQVTADFSHAARISTLGELTTSIAHEIKQPLSAILTNAQTSLRWLDKDEPNLDKVVQLTARIVESAQRASDIIGRIQDMAGKRQSERSLIDLNAMIRDCLAFLRHECEDKGVRVQLELAAHLPAVQGDRVQLQQVVVNLVVNAIQAMEAAGGTPRTITVSTASGADDSLHLRVSDSGRGIPEADMPRLFESFFSTKEAGMGIGLAICRSIIAAHGGTISAANAQAGGAVFEVVLPRRLL</sequence>
<evidence type="ECO:0000256" key="1">
    <source>
        <dbReference type="ARBA" id="ARBA00000085"/>
    </source>
</evidence>
<dbReference type="SUPFAM" id="SSF55874">
    <property type="entry name" value="ATPase domain of HSP90 chaperone/DNA topoisomerase II/histidine kinase"/>
    <property type="match status" value="1"/>
</dbReference>
<dbReference type="Pfam" id="PF02518">
    <property type="entry name" value="HATPase_c"/>
    <property type="match status" value="1"/>
</dbReference>
<dbReference type="PANTHER" id="PTHR43065">
    <property type="entry name" value="SENSOR HISTIDINE KINASE"/>
    <property type="match status" value="1"/>
</dbReference>
<reference evidence="10 11" key="1">
    <citation type="submission" date="2024-02" db="EMBL/GenBank/DDBJ databases">
        <title>Complete genome sequence of Pelagibacterium nitratireducens ZH15.</title>
        <authorList>
            <person name="Zhao L.H."/>
        </authorList>
    </citation>
    <scope>NUCLEOTIDE SEQUENCE [LARGE SCALE GENOMIC DNA]</scope>
    <source>
        <strain evidence="10 11">ZH15</strain>
    </source>
</reference>
<dbReference type="Gene3D" id="3.30.565.10">
    <property type="entry name" value="Histidine kinase-like ATPase, C-terminal domain"/>
    <property type="match status" value="1"/>
</dbReference>
<dbReference type="InterPro" id="IPR003594">
    <property type="entry name" value="HATPase_dom"/>
</dbReference>
<keyword evidence="3" id="KW-0597">Phosphoprotein</keyword>
<feature type="domain" description="Histidine kinase" evidence="9">
    <location>
        <begin position="198"/>
        <end position="414"/>
    </location>
</feature>
<evidence type="ECO:0000256" key="3">
    <source>
        <dbReference type="ARBA" id="ARBA00022553"/>
    </source>
</evidence>
<evidence type="ECO:0000256" key="7">
    <source>
        <dbReference type="ARBA" id="ARBA00022840"/>
    </source>
</evidence>
<dbReference type="PRINTS" id="PR00344">
    <property type="entry name" value="BCTRLSENSOR"/>
</dbReference>
<dbReference type="EC" id="2.7.13.3" evidence="2"/>
<dbReference type="SMART" id="SM00387">
    <property type="entry name" value="HATPase_c"/>
    <property type="match status" value="1"/>
</dbReference>
<dbReference type="GO" id="GO:0005524">
    <property type="term" value="F:ATP binding"/>
    <property type="evidence" value="ECO:0007669"/>
    <property type="project" value="UniProtKB-KW"/>
</dbReference>
<keyword evidence="5" id="KW-0547">Nucleotide-binding</keyword>
<keyword evidence="4" id="KW-0808">Transferase</keyword>
<dbReference type="InterPro" id="IPR005467">
    <property type="entry name" value="His_kinase_dom"/>
</dbReference>
<evidence type="ECO:0000256" key="2">
    <source>
        <dbReference type="ARBA" id="ARBA00012438"/>
    </source>
</evidence>
<evidence type="ECO:0000259" key="9">
    <source>
        <dbReference type="PROSITE" id="PS50109"/>
    </source>
</evidence>
<dbReference type="InterPro" id="IPR004358">
    <property type="entry name" value="Sig_transdc_His_kin-like_C"/>
</dbReference>
<dbReference type="SUPFAM" id="SSF55785">
    <property type="entry name" value="PYP-like sensor domain (PAS domain)"/>
    <property type="match status" value="1"/>
</dbReference>
<dbReference type="Proteomes" id="UP001369958">
    <property type="component" value="Chromosome"/>
</dbReference>
<organism evidence="10 11">
    <name type="scientific">Pelagibacterium nitratireducens</name>
    <dbReference type="NCBI Taxonomy" id="1046114"/>
    <lineage>
        <taxon>Bacteria</taxon>
        <taxon>Pseudomonadati</taxon>
        <taxon>Pseudomonadota</taxon>
        <taxon>Alphaproteobacteria</taxon>
        <taxon>Hyphomicrobiales</taxon>
        <taxon>Devosiaceae</taxon>
        <taxon>Pelagibacterium</taxon>
    </lineage>
</organism>
<dbReference type="InterPro" id="IPR036097">
    <property type="entry name" value="HisK_dim/P_sf"/>
</dbReference>
<keyword evidence="8" id="KW-0902">Two-component regulatory system</keyword>
<keyword evidence="7 10" id="KW-0067">ATP-binding</keyword>
<proteinExistence type="predicted"/>
<protein>
    <recommendedName>
        <fullName evidence="2">histidine kinase</fullName>
        <ecNumber evidence="2">2.7.13.3</ecNumber>
    </recommendedName>
</protein>
<evidence type="ECO:0000256" key="5">
    <source>
        <dbReference type="ARBA" id="ARBA00022741"/>
    </source>
</evidence>
<keyword evidence="6" id="KW-0418">Kinase</keyword>
<dbReference type="Gene3D" id="1.10.287.130">
    <property type="match status" value="1"/>
</dbReference>
<dbReference type="EMBL" id="CP146275">
    <property type="protein sequence ID" value="WWT32517.1"/>
    <property type="molecule type" value="Genomic_DNA"/>
</dbReference>
<evidence type="ECO:0000256" key="8">
    <source>
        <dbReference type="ARBA" id="ARBA00023012"/>
    </source>
</evidence>
<evidence type="ECO:0000313" key="11">
    <source>
        <dbReference type="Proteomes" id="UP001369958"/>
    </source>
</evidence>
<dbReference type="RefSeq" id="WP_338607943.1">
    <property type="nucleotide sequence ID" value="NZ_CP146275.1"/>
</dbReference>
<dbReference type="InterPro" id="IPR035965">
    <property type="entry name" value="PAS-like_dom_sf"/>
</dbReference>
<evidence type="ECO:0000256" key="4">
    <source>
        <dbReference type="ARBA" id="ARBA00022679"/>
    </source>
</evidence>
<dbReference type="PROSITE" id="PS50109">
    <property type="entry name" value="HIS_KIN"/>
    <property type="match status" value="1"/>
</dbReference>
<dbReference type="Gene3D" id="3.30.450.20">
    <property type="entry name" value="PAS domain"/>
    <property type="match status" value="1"/>
</dbReference>
<evidence type="ECO:0000256" key="6">
    <source>
        <dbReference type="ARBA" id="ARBA00022777"/>
    </source>
</evidence>
<dbReference type="Pfam" id="PF00512">
    <property type="entry name" value="HisKA"/>
    <property type="match status" value="1"/>
</dbReference>
<dbReference type="CDD" id="cd00082">
    <property type="entry name" value="HisKA"/>
    <property type="match status" value="1"/>
</dbReference>
<comment type="catalytic activity">
    <reaction evidence="1">
        <text>ATP + protein L-histidine = ADP + protein N-phospho-L-histidine.</text>
        <dbReference type="EC" id="2.7.13.3"/>
    </reaction>
</comment>
<keyword evidence="11" id="KW-1185">Reference proteome</keyword>
<evidence type="ECO:0000313" key="10">
    <source>
        <dbReference type="EMBL" id="WWT32517.1"/>
    </source>
</evidence>
<name>A0ABZ2HY56_9HYPH</name>
<dbReference type="SUPFAM" id="SSF47384">
    <property type="entry name" value="Homodimeric domain of signal transducing histidine kinase"/>
    <property type="match status" value="1"/>
</dbReference>
<gene>
    <name evidence="10" type="ORF">V6617_16125</name>
</gene>
<dbReference type="PANTHER" id="PTHR43065:SF10">
    <property type="entry name" value="PEROXIDE STRESS-ACTIVATED HISTIDINE KINASE MAK3"/>
    <property type="match status" value="1"/>
</dbReference>
<dbReference type="InterPro" id="IPR003661">
    <property type="entry name" value="HisK_dim/P_dom"/>
</dbReference>